<proteinExistence type="predicted"/>
<comment type="caution">
    <text evidence="1">The sequence shown here is derived from an EMBL/GenBank/DDBJ whole genome shotgun (WGS) entry which is preliminary data.</text>
</comment>
<gene>
    <name evidence="1" type="ORF">HKBW3S09_01686</name>
</gene>
<dbReference type="Proteomes" id="UP000585609">
    <property type="component" value="Unassembled WGS sequence"/>
</dbReference>
<feature type="non-terminal residue" evidence="1">
    <location>
        <position position="1"/>
    </location>
</feature>
<name>A0A6V8NVB8_9ACTN</name>
<organism evidence="1 2">
    <name type="scientific">Candidatus Hakubella thermalkaliphila</name>
    <dbReference type="NCBI Taxonomy" id="2754717"/>
    <lineage>
        <taxon>Bacteria</taxon>
        <taxon>Bacillati</taxon>
        <taxon>Actinomycetota</taxon>
        <taxon>Actinomycetota incertae sedis</taxon>
        <taxon>Candidatus Hakubellales</taxon>
        <taxon>Candidatus Hakubellaceae</taxon>
        <taxon>Candidatus Hakubella</taxon>
    </lineage>
</organism>
<dbReference type="EMBL" id="BLRW01000413">
    <property type="protein sequence ID" value="GFP24219.1"/>
    <property type="molecule type" value="Genomic_DNA"/>
</dbReference>
<reference evidence="1 2" key="1">
    <citation type="journal article" date="2020" name="Front. Microbiol.">
        <title>Single-cell genomics of novel Actinobacteria with the Wood-Ljungdahl pathway discovered in a serpentinizing system.</title>
        <authorList>
            <person name="Merino N."/>
            <person name="Kawai M."/>
            <person name="Boyd E.S."/>
            <person name="Colman D.R."/>
            <person name="McGlynn S.E."/>
            <person name="Nealson K.H."/>
            <person name="Kurokawa K."/>
            <person name="Hongoh Y."/>
        </authorList>
    </citation>
    <scope>NUCLEOTIDE SEQUENCE [LARGE SCALE GENOMIC DNA]</scope>
    <source>
        <strain evidence="1 2">S09_30</strain>
    </source>
</reference>
<evidence type="ECO:0000313" key="2">
    <source>
        <dbReference type="Proteomes" id="UP000585609"/>
    </source>
</evidence>
<accession>A0A6V8NVB8</accession>
<dbReference type="AlphaFoldDB" id="A0A6V8NVB8"/>
<sequence>GLFTVNINGTMISFLQNESLGTAISRINNSAAGIHVGYSSFSDTFTFTAKATGVQNITVDDGGRFFAAISFKKRDGAGNYRYGRTGCPVSNQWLCRQQCG</sequence>
<protein>
    <submittedName>
        <fullName evidence="1">Uncharacterized protein</fullName>
    </submittedName>
</protein>
<evidence type="ECO:0000313" key="1">
    <source>
        <dbReference type="EMBL" id="GFP24219.1"/>
    </source>
</evidence>